<comment type="caution">
    <text evidence="2">The sequence shown here is derived from an EMBL/GenBank/DDBJ whole genome shotgun (WGS) entry which is preliminary data.</text>
</comment>
<dbReference type="EMBL" id="JACDZE010000005">
    <property type="protein sequence ID" value="MBA5630591.1"/>
    <property type="molecule type" value="Genomic_DNA"/>
</dbReference>
<name>A0A838ZUG0_9FLAO</name>
<dbReference type="Proteomes" id="UP000552241">
    <property type="component" value="Unassembled WGS sequence"/>
</dbReference>
<feature type="compositionally biased region" description="Polar residues" evidence="1">
    <location>
        <begin position="1"/>
        <end position="18"/>
    </location>
</feature>
<feature type="region of interest" description="Disordered" evidence="1">
    <location>
        <begin position="67"/>
        <end position="92"/>
    </location>
</feature>
<protein>
    <submittedName>
        <fullName evidence="2">Uncharacterized protein</fullName>
    </submittedName>
</protein>
<dbReference type="AlphaFoldDB" id="A0A838ZUG0"/>
<keyword evidence="3" id="KW-1185">Reference proteome</keyword>
<evidence type="ECO:0000313" key="3">
    <source>
        <dbReference type="Proteomes" id="UP000552241"/>
    </source>
</evidence>
<gene>
    <name evidence="2" type="ORF">HU137_12510</name>
</gene>
<evidence type="ECO:0000256" key="1">
    <source>
        <dbReference type="SAM" id="MobiDB-lite"/>
    </source>
</evidence>
<feature type="region of interest" description="Disordered" evidence="1">
    <location>
        <begin position="1"/>
        <end position="23"/>
    </location>
</feature>
<evidence type="ECO:0000313" key="2">
    <source>
        <dbReference type="EMBL" id="MBA5630591.1"/>
    </source>
</evidence>
<organism evidence="2 3">
    <name type="scientific">Moheibacter lacus</name>
    <dbReference type="NCBI Taxonomy" id="2745851"/>
    <lineage>
        <taxon>Bacteria</taxon>
        <taxon>Pseudomonadati</taxon>
        <taxon>Bacteroidota</taxon>
        <taxon>Flavobacteriia</taxon>
        <taxon>Flavobacteriales</taxon>
        <taxon>Weeksellaceae</taxon>
        <taxon>Moheibacter</taxon>
    </lineage>
</organism>
<feature type="compositionally biased region" description="Basic and acidic residues" evidence="1">
    <location>
        <begin position="83"/>
        <end position="92"/>
    </location>
</feature>
<accession>A0A838ZUG0</accession>
<sequence>MAIQNSEEPTSISDTLSIPSPEFQKNKPEIIHIKGNTKIYIAENTTTTLSKINSEFIIIQKVEEPQVEKTSPKKEKRPQKIAQIKETKTEEKITKKSPSNYLSFPFNESQSYGQGYFPGVASANPFSWTKKQNSAVDLVKHDFYPILINSSGIISYSREIKSVFSENQPYISRPPPARLS</sequence>
<reference evidence="2 3" key="1">
    <citation type="submission" date="2020-07" db="EMBL/GenBank/DDBJ databases">
        <title>Moheibacter lacus sp. nov., a member of the family Flavobacteriaceae isolated from freshwater lake sediment.</title>
        <authorList>
            <person name="Liu Y."/>
        </authorList>
    </citation>
    <scope>NUCLEOTIDE SEQUENCE [LARGE SCALE GENOMIC DNA]</scope>
    <source>
        <strain evidence="2 3">BDHS18</strain>
    </source>
</reference>
<proteinExistence type="predicted"/>
<dbReference type="RefSeq" id="WP_182044197.1">
    <property type="nucleotide sequence ID" value="NZ_JACDZE010000005.1"/>
</dbReference>